<proteinExistence type="predicted"/>
<feature type="binding site" evidence="8">
    <location>
        <position position="161"/>
    </location>
    <ligand>
        <name>ATP</name>
        <dbReference type="ChEBI" id="CHEBI:30616"/>
    </ligand>
</feature>
<feature type="binding site" evidence="8">
    <location>
        <begin position="259"/>
        <end position="260"/>
    </location>
    <ligand>
        <name>ATP</name>
        <dbReference type="ChEBI" id="CHEBI:30616"/>
    </ligand>
</feature>
<dbReference type="OrthoDB" id="10252171at2759"/>
<evidence type="ECO:0000256" key="1">
    <source>
        <dbReference type="ARBA" id="ARBA00011245"/>
    </source>
</evidence>
<gene>
    <name evidence="11" type="ORF">SteCoe_6043</name>
</gene>
<evidence type="ECO:0000256" key="9">
    <source>
        <dbReference type="PIRSR" id="PIRSR630616-3"/>
    </source>
</evidence>
<dbReference type="AlphaFoldDB" id="A0A1R2CQU8"/>
<evidence type="ECO:0000259" key="10">
    <source>
        <dbReference type="PROSITE" id="PS50011"/>
    </source>
</evidence>
<comment type="subunit">
    <text evidence="1">Monomer.</text>
</comment>
<dbReference type="Pfam" id="PF00069">
    <property type="entry name" value="Pkinase"/>
    <property type="match status" value="1"/>
</dbReference>
<sequence>MSALDLNSPRENCAESFWIASPIIPRIISMPIILQDTLYLKSRNSLMKKHKFILTEKYIYYRTPLISMIRAKLTWSLIDSFYESTEKDVKFGFSISNNQGVQDFYTDSAETLEKWLDKLALICIMTSFDQDFVIIKDIDSGRFGTVSLCQDLNTGFEYAVKKVNKKELLEISKIEHLRNEIKILKKINHDNCIKAYRVYEDMDSVLLIMEYIAHGTLLQRMQKVRCFSEDEASAFIKNLIDLANYLHSSGIVHRDIKLENILMTSSTNNYEFKLGDFGLATYNKKFHKSKCGSPGFMAPEILNGEVYCSKCDIFSIGVICYILLTGKPPFSSKNIKITIEKNRECRIKFDGKKWKRVSPTAINFVKGLLSKDPLLRPSADQVQMHPWINKLTKSDSEYPIIIQSTIEPNKSLNHS</sequence>
<evidence type="ECO:0000256" key="8">
    <source>
        <dbReference type="PIRSR" id="PIRSR630616-2"/>
    </source>
</evidence>
<dbReference type="GO" id="GO:0004674">
    <property type="term" value="F:protein serine/threonine kinase activity"/>
    <property type="evidence" value="ECO:0007669"/>
    <property type="project" value="UniProtKB-KW"/>
</dbReference>
<dbReference type="InterPro" id="IPR030616">
    <property type="entry name" value="Aur-like"/>
</dbReference>
<dbReference type="Proteomes" id="UP000187209">
    <property type="component" value="Unassembled WGS sequence"/>
</dbReference>
<dbReference type="InterPro" id="IPR011009">
    <property type="entry name" value="Kinase-like_dom_sf"/>
</dbReference>
<dbReference type="Gene3D" id="1.10.510.10">
    <property type="entry name" value="Transferase(Phosphotransferase) domain 1"/>
    <property type="match status" value="1"/>
</dbReference>
<keyword evidence="4 8" id="KW-0547">Nucleotide-binding</keyword>
<reference evidence="11 12" key="1">
    <citation type="submission" date="2016-11" db="EMBL/GenBank/DDBJ databases">
        <title>The macronuclear genome of Stentor coeruleus: a giant cell with tiny introns.</title>
        <authorList>
            <person name="Slabodnick M."/>
            <person name="Ruby J.G."/>
            <person name="Reiff S.B."/>
            <person name="Swart E.C."/>
            <person name="Gosai S."/>
            <person name="Prabakaran S."/>
            <person name="Witkowska E."/>
            <person name="Larue G.E."/>
            <person name="Fisher S."/>
            <person name="Freeman R.M."/>
            <person name="Gunawardena J."/>
            <person name="Chu W."/>
            <person name="Stover N.A."/>
            <person name="Gregory B.D."/>
            <person name="Nowacki M."/>
            <person name="Derisi J."/>
            <person name="Roy S.W."/>
            <person name="Marshall W.F."/>
            <person name="Sood P."/>
        </authorList>
    </citation>
    <scope>NUCLEOTIDE SEQUENCE [LARGE SCALE GENOMIC DNA]</scope>
    <source>
        <strain evidence="11">WM001</strain>
    </source>
</reference>
<dbReference type="CDD" id="cd05117">
    <property type="entry name" value="STKc_CAMK"/>
    <property type="match status" value="1"/>
</dbReference>
<evidence type="ECO:0000256" key="7">
    <source>
        <dbReference type="PIRSR" id="PIRSR630616-1"/>
    </source>
</evidence>
<dbReference type="FunFam" id="1.10.510.10:FF:000571">
    <property type="entry name" value="Maternal embryonic leucine zipper kinase"/>
    <property type="match status" value="1"/>
</dbReference>
<dbReference type="SMART" id="SM00220">
    <property type="entry name" value="S_TKc"/>
    <property type="match status" value="1"/>
</dbReference>
<keyword evidence="6 8" id="KW-0067">ATP-binding</keyword>
<feature type="domain" description="Protein kinase" evidence="10">
    <location>
        <begin position="132"/>
        <end position="388"/>
    </location>
</feature>
<accession>A0A1R2CQU8</accession>
<keyword evidence="3" id="KW-0808">Transferase</keyword>
<dbReference type="InterPro" id="IPR000719">
    <property type="entry name" value="Prot_kinase_dom"/>
</dbReference>
<keyword evidence="2" id="KW-0723">Serine/threonine-protein kinase</keyword>
<evidence type="ECO:0000256" key="2">
    <source>
        <dbReference type="ARBA" id="ARBA00022527"/>
    </source>
</evidence>
<evidence type="ECO:0000256" key="5">
    <source>
        <dbReference type="ARBA" id="ARBA00022777"/>
    </source>
</evidence>
<dbReference type="InterPro" id="IPR001849">
    <property type="entry name" value="PH_domain"/>
</dbReference>
<feature type="binding site" evidence="8">
    <location>
        <position position="142"/>
    </location>
    <ligand>
        <name>ATP</name>
        <dbReference type="ChEBI" id="CHEBI:30616"/>
    </ligand>
</feature>
<feature type="cross-link" description="Glycyl lysine isopeptide (Lys-Gly) (interchain with G-Cter in SUMO2)" evidence="9">
    <location>
        <position position="257"/>
    </location>
</feature>
<dbReference type="SUPFAM" id="SSF56112">
    <property type="entry name" value="Protein kinase-like (PK-like)"/>
    <property type="match status" value="1"/>
</dbReference>
<protein>
    <recommendedName>
        <fullName evidence="10">Protein kinase domain-containing protein</fullName>
    </recommendedName>
</protein>
<evidence type="ECO:0000313" key="12">
    <source>
        <dbReference type="Proteomes" id="UP000187209"/>
    </source>
</evidence>
<organism evidence="11 12">
    <name type="scientific">Stentor coeruleus</name>
    <dbReference type="NCBI Taxonomy" id="5963"/>
    <lineage>
        <taxon>Eukaryota</taxon>
        <taxon>Sar</taxon>
        <taxon>Alveolata</taxon>
        <taxon>Ciliophora</taxon>
        <taxon>Postciliodesmatophora</taxon>
        <taxon>Heterotrichea</taxon>
        <taxon>Heterotrichida</taxon>
        <taxon>Stentoridae</taxon>
        <taxon>Stentor</taxon>
    </lineage>
</organism>
<feature type="binding site" evidence="8">
    <location>
        <position position="276"/>
    </location>
    <ligand>
        <name>ATP</name>
        <dbReference type="ChEBI" id="CHEBI:30616"/>
    </ligand>
</feature>
<evidence type="ECO:0000256" key="3">
    <source>
        <dbReference type="ARBA" id="ARBA00022679"/>
    </source>
</evidence>
<evidence type="ECO:0000256" key="4">
    <source>
        <dbReference type="ARBA" id="ARBA00022741"/>
    </source>
</evidence>
<evidence type="ECO:0000313" key="11">
    <source>
        <dbReference type="EMBL" id="OMJ91365.1"/>
    </source>
</evidence>
<feature type="active site" description="Proton acceptor" evidence="7">
    <location>
        <position position="255"/>
    </location>
</feature>
<comment type="caution">
    <text evidence="11">The sequence shown here is derived from an EMBL/GenBank/DDBJ whole genome shotgun (WGS) entry which is preliminary data.</text>
</comment>
<dbReference type="GO" id="GO:0005524">
    <property type="term" value="F:ATP binding"/>
    <property type="evidence" value="ECO:0007669"/>
    <property type="project" value="UniProtKB-KW"/>
</dbReference>
<dbReference type="PANTHER" id="PTHR24350">
    <property type="entry name" value="SERINE/THREONINE-PROTEIN KINASE IAL-RELATED"/>
    <property type="match status" value="1"/>
</dbReference>
<dbReference type="SMART" id="SM00233">
    <property type="entry name" value="PH"/>
    <property type="match status" value="1"/>
</dbReference>
<dbReference type="PROSITE" id="PS50011">
    <property type="entry name" value="PROTEIN_KINASE_DOM"/>
    <property type="match status" value="1"/>
</dbReference>
<dbReference type="SUPFAM" id="SSF50729">
    <property type="entry name" value="PH domain-like"/>
    <property type="match status" value="1"/>
</dbReference>
<dbReference type="PROSITE" id="PS00108">
    <property type="entry name" value="PROTEIN_KINASE_ST"/>
    <property type="match status" value="1"/>
</dbReference>
<evidence type="ECO:0000256" key="6">
    <source>
        <dbReference type="ARBA" id="ARBA00022840"/>
    </source>
</evidence>
<dbReference type="FunFam" id="3.30.200.20:FF:000042">
    <property type="entry name" value="Aurora kinase A"/>
    <property type="match status" value="1"/>
</dbReference>
<name>A0A1R2CQU8_9CILI</name>
<keyword evidence="12" id="KW-1185">Reference proteome</keyword>
<dbReference type="EMBL" id="MPUH01000082">
    <property type="protein sequence ID" value="OMJ91365.1"/>
    <property type="molecule type" value="Genomic_DNA"/>
</dbReference>
<dbReference type="InterPro" id="IPR008271">
    <property type="entry name" value="Ser/Thr_kinase_AS"/>
</dbReference>
<keyword evidence="5" id="KW-0418">Kinase</keyword>